<keyword evidence="2" id="KW-1185">Reference proteome</keyword>
<proteinExistence type="predicted"/>
<evidence type="ECO:0000313" key="2">
    <source>
        <dbReference type="Proteomes" id="UP000178912"/>
    </source>
</evidence>
<evidence type="ECO:0000313" key="1">
    <source>
        <dbReference type="EMBL" id="CZT00901.1"/>
    </source>
</evidence>
<sequence length="752" mass="84454">MAPHPIHPTVPAPPAPPALPLTAWARKYGKFSVHDRKSGLTPTGYTFPRLGNQLNSESIYEAHQTRKLLGFTSRELGQLDCLPTRELVPSTLPTYILPMLRIENWEIEPAQPDFGRDALYPMANGQGMWVASNPVVWSLLKPILSLATTMLMSIHTLPWFDALINAPRVPIPATRLSPEDQGRNDLYSFQARPAIQFGQPTASPIDRDKAFSILQHQFKYTFGFMKFGEDPQGSEHDPEASAMTSTNYDYMRYDPTPNKIPRVFTWLDYAGFEHLLRDDLNSAERMCIEWSVANTITHEVMHAIMYLRTALKGDFHGIENYFELEALAEVGNSFEKAINLGSTRPFLTADRLQSPPVAIPPLGYFFHRLYPTAYNIEDMDPDGAVLINPSISMVDEAFPIPITFYEDMQQEPFWSVAVRNFGHGLLHYRSRKEGSRTTLSITSNTREITYSKRKRFSALGHAYPALNNRFIAGVETLRLALLLTPEERRAMEFGRSLLISSKGEQAFWDSSALQKTRVDAAMTIMGSVNNVQLTQETQRTVRLGLIQCMVEAISNHQVQIAAIHGLEAVNRVTYPNRRAALMEWNRGTRVFLNALQTAKEGNHIEITPLLLDLEVARMVLVDPNNLTQLTTEELNEFQSIKIARAEYIQGNFTSCRNICAGILGTNCCSILARCSAAAILFALDKDLYGGWDERKGDLVIANGMMDSCFAAAPAAWKPLWDSLKIDLMDAVNALQRPSSPNQQLPEQNEQSV</sequence>
<accession>A0A1E1KSD8</accession>
<protein>
    <submittedName>
        <fullName evidence="1">Uncharacterized protein</fullName>
    </submittedName>
</protein>
<organism evidence="1 2">
    <name type="scientific">Rhynchosporium agropyri</name>
    <dbReference type="NCBI Taxonomy" id="914238"/>
    <lineage>
        <taxon>Eukaryota</taxon>
        <taxon>Fungi</taxon>
        <taxon>Dikarya</taxon>
        <taxon>Ascomycota</taxon>
        <taxon>Pezizomycotina</taxon>
        <taxon>Leotiomycetes</taxon>
        <taxon>Helotiales</taxon>
        <taxon>Ploettnerulaceae</taxon>
        <taxon>Rhynchosporium</taxon>
    </lineage>
</organism>
<dbReference type="OrthoDB" id="10254945at2759"/>
<gene>
    <name evidence="1" type="ORF">RAG0_08786</name>
</gene>
<name>A0A1E1KSD8_9HELO</name>
<reference evidence="2" key="1">
    <citation type="submission" date="2016-03" db="EMBL/GenBank/DDBJ databases">
        <authorList>
            <person name="Guldener U."/>
        </authorList>
    </citation>
    <scope>NUCLEOTIDE SEQUENCE [LARGE SCALE GENOMIC DNA]</scope>
    <source>
        <strain evidence="2">04CH-RAC-A.6.1</strain>
    </source>
</reference>
<dbReference type="AlphaFoldDB" id="A0A1E1KSD8"/>
<dbReference type="Proteomes" id="UP000178912">
    <property type="component" value="Unassembled WGS sequence"/>
</dbReference>
<dbReference type="EMBL" id="FJUX01000048">
    <property type="protein sequence ID" value="CZT00901.1"/>
    <property type="molecule type" value="Genomic_DNA"/>
</dbReference>